<proteinExistence type="predicted"/>
<comment type="caution">
    <text evidence="1">The sequence shown here is derived from an EMBL/GenBank/DDBJ whole genome shotgun (WGS) entry which is preliminary data.</text>
</comment>
<reference evidence="1" key="1">
    <citation type="journal article" date="2023" name="Insect Mol. Biol.">
        <title>Genome sequencing provides insights into the evolution of gene families encoding plant cell wall-degrading enzymes in longhorned beetles.</title>
        <authorList>
            <person name="Shin N.R."/>
            <person name="Okamura Y."/>
            <person name="Kirsch R."/>
            <person name="Pauchet Y."/>
        </authorList>
    </citation>
    <scope>NUCLEOTIDE SEQUENCE</scope>
    <source>
        <strain evidence="1">MMC_N1</strain>
    </source>
</reference>
<protein>
    <recommendedName>
        <fullName evidence="3">Transposase</fullName>
    </recommendedName>
</protein>
<accession>A0ABQ9IY74</accession>
<organism evidence="1 2">
    <name type="scientific">Molorchus minor</name>
    <dbReference type="NCBI Taxonomy" id="1323400"/>
    <lineage>
        <taxon>Eukaryota</taxon>
        <taxon>Metazoa</taxon>
        <taxon>Ecdysozoa</taxon>
        <taxon>Arthropoda</taxon>
        <taxon>Hexapoda</taxon>
        <taxon>Insecta</taxon>
        <taxon>Pterygota</taxon>
        <taxon>Neoptera</taxon>
        <taxon>Endopterygota</taxon>
        <taxon>Coleoptera</taxon>
        <taxon>Polyphaga</taxon>
        <taxon>Cucujiformia</taxon>
        <taxon>Chrysomeloidea</taxon>
        <taxon>Cerambycidae</taxon>
        <taxon>Lamiinae</taxon>
        <taxon>Monochamini</taxon>
        <taxon>Molorchus</taxon>
    </lineage>
</organism>
<evidence type="ECO:0008006" key="3">
    <source>
        <dbReference type="Google" id="ProtNLM"/>
    </source>
</evidence>
<sequence length="206" mass="24158">MDTMPGTSKTGVTYASKETKATKLGAFISARKTNHNNKQENLRWCCKTTIFRTIKEYKSTGMVSISKHLSGRPGFYTLMRQQIKELYQTYSTQTYSTQYLKRSRKSVLIERDDIVSWRRDYLRSIKQFRREGRSIYFLDETWCDEGHTHKKKSKRDAFIKGLSMGLKNSSGKKSVSSSYILAQRKVLLKIRYWFSKAERVGIIMKR</sequence>
<name>A0ABQ9IY74_9CUCU</name>
<dbReference type="Proteomes" id="UP001162164">
    <property type="component" value="Unassembled WGS sequence"/>
</dbReference>
<evidence type="ECO:0000313" key="1">
    <source>
        <dbReference type="EMBL" id="KAJ8967987.1"/>
    </source>
</evidence>
<dbReference type="EMBL" id="JAPWTJ010002087">
    <property type="protein sequence ID" value="KAJ8967987.1"/>
    <property type="molecule type" value="Genomic_DNA"/>
</dbReference>
<gene>
    <name evidence="1" type="ORF">NQ317_017429</name>
</gene>
<keyword evidence="2" id="KW-1185">Reference proteome</keyword>
<evidence type="ECO:0000313" key="2">
    <source>
        <dbReference type="Proteomes" id="UP001162164"/>
    </source>
</evidence>